<evidence type="ECO:0000256" key="3">
    <source>
        <dbReference type="ARBA" id="ARBA00011233"/>
    </source>
</evidence>
<comment type="caution">
    <text evidence="6">The sequence shown here is derived from an EMBL/GenBank/DDBJ whole genome shotgun (WGS) entry which is preliminary data.</text>
</comment>
<dbReference type="Pfam" id="PF01081">
    <property type="entry name" value="Aldolase"/>
    <property type="match status" value="1"/>
</dbReference>
<dbReference type="RefSeq" id="WP_045054984.1">
    <property type="nucleotide sequence ID" value="NZ_CAWMDP010000050.1"/>
</dbReference>
<comment type="subunit">
    <text evidence="3">Homotrimer.</text>
</comment>
<dbReference type="STRING" id="1618023.UH38_12420"/>
<dbReference type="Gene3D" id="3.20.20.70">
    <property type="entry name" value="Aldolase class I"/>
    <property type="match status" value="1"/>
</dbReference>
<keyword evidence="4" id="KW-0456">Lyase</keyword>
<evidence type="ECO:0000313" key="6">
    <source>
        <dbReference type="EMBL" id="KJH71362.1"/>
    </source>
</evidence>
<dbReference type="PANTHER" id="PTHR30246:SF1">
    <property type="entry name" value="2-DEHYDRO-3-DEOXY-6-PHOSPHOGALACTONATE ALDOLASE-RELATED"/>
    <property type="match status" value="1"/>
</dbReference>
<evidence type="ECO:0000256" key="1">
    <source>
        <dbReference type="ARBA" id="ARBA00004761"/>
    </source>
</evidence>
<dbReference type="InterPro" id="IPR000887">
    <property type="entry name" value="Aldlse_KDPG_KHG"/>
</dbReference>
<name>A0A0D8ZSM4_9CYAN</name>
<dbReference type="PATRIC" id="fig|1618023.3.peg.4395"/>
<proteinExistence type="inferred from homology"/>
<sequence length="213" mass="22469">MNASSRWLSLLQKNKAIAVIRASRCDLAIKMAKAVATGGIQLIEITWNSARAAETIAQLRAELPACTIGTGTLLNIDQLQQACANGAQFLFTPHTDLEIIQVAKENNIPVIPGALSPTEIVRAWHHGASCVKVFPVQAVGGASYIKSLQAPLGHIPLIPTGGVTLENARGFIQAGAIAVGLSGELFLPELVAAENWEAIALRAKTLLQNLVVA</sequence>
<evidence type="ECO:0000256" key="4">
    <source>
        <dbReference type="ARBA" id="ARBA00023239"/>
    </source>
</evidence>
<evidence type="ECO:0000256" key="2">
    <source>
        <dbReference type="ARBA" id="ARBA00006906"/>
    </source>
</evidence>
<comment type="similarity">
    <text evidence="2">Belongs to the KHG/KDPG aldolase family.</text>
</comment>
<dbReference type="PANTHER" id="PTHR30246">
    <property type="entry name" value="2-KETO-3-DEOXY-6-PHOSPHOGLUCONATE ALDOLASE"/>
    <property type="match status" value="1"/>
</dbReference>
<dbReference type="Proteomes" id="UP000032452">
    <property type="component" value="Unassembled WGS sequence"/>
</dbReference>
<dbReference type="SUPFAM" id="SSF51569">
    <property type="entry name" value="Aldolase"/>
    <property type="match status" value="1"/>
</dbReference>
<accession>A0A0D8ZSM4</accession>
<gene>
    <name evidence="6" type="ORF">UH38_12420</name>
</gene>
<evidence type="ECO:0008006" key="8">
    <source>
        <dbReference type="Google" id="ProtNLM"/>
    </source>
</evidence>
<organism evidence="6 7">
    <name type="scientific">Aliterella atlantica CENA595</name>
    <dbReference type="NCBI Taxonomy" id="1618023"/>
    <lineage>
        <taxon>Bacteria</taxon>
        <taxon>Bacillati</taxon>
        <taxon>Cyanobacteriota</taxon>
        <taxon>Cyanophyceae</taxon>
        <taxon>Chroococcidiopsidales</taxon>
        <taxon>Aliterellaceae</taxon>
        <taxon>Aliterella</taxon>
    </lineage>
</organism>
<dbReference type="InterPro" id="IPR013785">
    <property type="entry name" value="Aldolase_TIM"/>
</dbReference>
<comment type="pathway">
    <text evidence="1">Carbohydrate acid metabolism.</text>
</comment>
<protein>
    <recommendedName>
        <fullName evidence="8">Keto-deoxy-phosphogluconate aldolase</fullName>
    </recommendedName>
</protein>
<keyword evidence="7" id="KW-1185">Reference proteome</keyword>
<dbReference type="EMBL" id="JYON01000012">
    <property type="protein sequence ID" value="KJH71362.1"/>
    <property type="molecule type" value="Genomic_DNA"/>
</dbReference>
<evidence type="ECO:0000256" key="5">
    <source>
        <dbReference type="ARBA" id="ARBA00023277"/>
    </source>
</evidence>
<evidence type="ECO:0000313" key="7">
    <source>
        <dbReference type="Proteomes" id="UP000032452"/>
    </source>
</evidence>
<dbReference type="NCBIfam" id="NF005673">
    <property type="entry name" value="PRK07455.1"/>
    <property type="match status" value="1"/>
</dbReference>
<dbReference type="AlphaFoldDB" id="A0A0D8ZSM4"/>
<dbReference type="CDD" id="cd00452">
    <property type="entry name" value="KDPG_aldolase"/>
    <property type="match status" value="1"/>
</dbReference>
<dbReference type="NCBIfam" id="TIGR01182">
    <property type="entry name" value="eda"/>
    <property type="match status" value="1"/>
</dbReference>
<keyword evidence="5" id="KW-0119">Carbohydrate metabolism</keyword>
<reference evidence="6 7" key="1">
    <citation type="submission" date="2015-02" db="EMBL/GenBank/DDBJ databases">
        <title>Draft genome of a novel marine cyanobacterium (Chroococcales) isolated from South Atlantic Ocean.</title>
        <authorList>
            <person name="Rigonato J."/>
            <person name="Alvarenga D.O."/>
            <person name="Branco L.H."/>
            <person name="Varani A.M."/>
            <person name="Brandini F.P."/>
            <person name="Fiore M.F."/>
        </authorList>
    </citation>
    <scope>NUCLEOTIDE SEQUENCE [LARGE SCALE GENOMIC DNA]</scope>
    <source>
        <strain evidence="6 7">CENA595</strain>
    </source>
</reference>
<dbReference type="GO" id="GO:0016829">
    <property type="term" value="F:lyase activity"/>
    <property type="evidence" value="ECO:0007669"/>
    <property type="project" value="UniProtKB-KW"/>
</dbReference>
<dbReference type="OrthoDB" id="9802667at2"/>